<dbReference type="AlphaFoldDB" id="A0ABD2P883"/>
<evidence type="ECO:0000313" key="1">
    <source>
        <dbReference type="EMBL" id="KAL3287049.1"/>
    </source>
</evidence>
<dbReference type="EMBL" id="JABFTP020000185">
    <property type="protein sequence ID" value="KAL3287049.1"/>
    <property type="molecule type" value="Genomic_DNA"/>
</dbReference>
<gene>
    <name evidence="1" type="ORF">HHI36_001535</name>
</gene>
<sequence>MKACLYQHHVRINMSPGNIVTQTAPANACDYCHKNGISNVIQCINCSLFHHKRCSVKKKNKFCDCESKVVCCAANDNGDDDVSKDSIAFTAEAFVELKTRVKFLYKLLEEIDVVISDKVQIIND</sequence>
<organism evidence="1 2">
    <name type="scientific">Cryptolaemus montrouzieri</name>
    <dbReference type="NCBI Taxonomy" id="559131"/>
    <lineage>
        <taxon>Eukaryota</taxon>
        <taxon>Metazoa</taxon>
        <taxon>Ecdysozoa</taxon>
        <taxon>Arthropoda</taxon>
        <taxon>Hexapoda</taxon>
        <taxon>Insecta</taxon>
        <taxon>Pterygota</taxon>
        <taxon>Neoptera</taxon>
        <taxon>Endopterygota</taxon>
        <taxon>Coleoptera</taxon>
        <taxon>Polyphaga</taxon>
        <taxon>Cucujiformia</taxon>
        <taxon>Coccinelloidea</taxon>
        <taxon>Coccinellidae</taxon>
        <taxon>Scymninae</taxon>
        <taxon>Scymnini</taxon>
        <taxon>Cryptolaemus</taxon>
    </lineage>
</organism>
<evidence type="ECO:0008006" key="3">
    <source>
        <dbReference type="Google" id="ProtNLM"/>
    </source>
</evidence>
<keyword evidence="2" id="KW-1185">Reference proteome</keyword>
<dbReference type="Proteomes" id="UP001516400">
    <property type="component" value="Unassembled WGS sequence"/>
</dbReference>
<proteinExistence type="predicted"/>
<comment type="caution">
    <text evidence="1">The sequence shown here is derived from an EMBL/GenBank/DDBJ whole genome shotgun (WGS) entry which is preliminary data.</text>
</comment>
<evidence type="ECO:0000313" key="2">
    <source>
        <dbReference type="Proteomes" id="UP001516400"/>
    </source>
</evidence>
<name>A0ABD2P883_9CUCU</name>
<accession>A0ABD2P883</accession>
<reference evidence="1 2" key="1">
    <citation type="journal article" date="2021" name="BMC Biol.">
        <title>Horizontally acquired antibacterial genes associated with adaptive radiation of ladybird beetles.</title>
        <authorList>
            <person name="Li H.S."/>
            <person name="Tang X.F."/>
            <person name="Huang Y.H."/>
            <person name="Xu Z.Y."/>
            <person name="Chen M.L."/>
            <person name="Du X.Y."/>
            <person name="Qiu B.Y."/>
            <person name="Chen P.T."/>
            <person name="Zhang W."/>
            <person name="Slipinski A."/>
            <person name="Escalona H.E."/>
            <person name="Waterhouse R.M."/>
            <person name="Zwick A."/>
            <person name="Pang H."/>
        </authorList>
    </citation>
    <scope>NUCLEOTIDE SEQUENCE [LARGE SCALE GENOMIC DNA]</scope>
    <source>
        <strain evidence="1">SYSU2018</strain>
    </source>
</reference>
<protein>
    <recommendedName>
        <fullName evidence="3">Phorbol-ester/DAG-type domain-containing protein</fullName>
    </recommendedName>
</protein>